<dbReference type="Pfam" id="PF07061">
    <property type="entry name" value="Swi5"/>
    <property type="match status" value="1"/>
</dbReference>
<dbReference type="PANTHER" id="PTHR28529:SF2">
    <property type="entry name" value="DNA REPAIR PROTEIN SWI5 HOMOLOG"/>
    <property type="match status" value="1"/>
</dbReference>
<gene>
    <name evidence="5" type="ORF">BD311DRAFT_789691</name>
</gene>
<feature type="signal peptide" evidence="4">
    <location>
        <begin position="1"/>
        <end position="23"/>
    </location>
</feature>
<evidence type="ECO:0000256" key="4">
    <source>
        <dbReference type="SAM" id="SignalP"/>
    </source>
</evidence>
<sequence>MQYFSFLSSLAGILAVAAIAVTAQTPEPPPNFEAIFAGQSILSVSKNTTGPFGVRVYAPLTGGNLTDAKTGKLVATLLPTADNGIESNSGTFFSVHFHLRYRSLPIANIMHAKVSTKAQQARIAALQAEICELQNILGEDENAEQIVSRHIKLLHRYNEAKDAAQILIGKLAAYRQTTIRQLHQDYGLTDED</sequence>
<dbReference type="Proteomes" id="UP000292957">
    <property type="component" value="Unassembled WGS sequence"/>
</dbReference>
<name>A0A4Q9MGY7_9APHY</name>
<evidence type="ECO:0000256" key="3">
    <source>
        <dbReference type="ARBA" id="ARBA00023204"/>
    </source>
</evidence>
<dbReference type="GO" id="GO:0032798">
    <property type="term" value="C:Swi5-Sfr1 complex"/>
    <property type="evidence" value="ECO:0007669"/>
    <property type="project" value="TreeGrafter"/>
</dbReference>
<dbReference type="GO" id="GO:0010772">
    <property type="term" value="P:meiotic DNA recombinase assembly involved in reciprocal meiotic recombination"/>
    <property type="evidence" value="ECO:0007669"/>
    <property type="project" value="TreeGrafter"/>
</dbReference>
<dbReference type="InterPro" id="IPR010760">
    <property type="entry name" value="DNA-repair_Swi5"/>
</dbReference>
<proteinExistence type="inferred from homology"/>
<evidence type="ECO:0000313" key="5">
    <source>
        <dbReference type="EMBL" id="TBU26639.1"/>
    </source>
</evidence>
<keyword evidence="4" id="KW-0732">Signal</keyword>
<dbReference type="OrthoDB" id="255837at2759"/>
<keyword evidence="2" id="KW-0227">DNA damage</keyword>
<dbReference type="PANTHER" id="PTHR28529">
    <property type="entry name" value="DNA REPAIR PROTEIN SWI5 HOMOLOG"/>
    <property type="match status" value="1"/>
</dbReference>
<dbReference type="GO" id="GO:0034974">
    <property type="term" value="C:Swi5-Swi2 complex"/>
    <property type="evidence" value="ECO:0007669"/>
    <property type="project" value="TreeGrafter"/>
</dbReference>
<evidence type="ECO:0000256" key="2">
    <source>
        <dbReference type="ARBA" id="ARBA00022763"/>
    </source>
</evidence>
<comment type="similarity">
    <text evidence="1">Belongs to the SWI5/SAE3 family.</text>
</comment>
<organism evidence="5">
    <name type="scientific">Dichomitus squalens</name>
    <dbReference type="NCBI Taxonomy" id="114155"/>
    <lineage>
        <taxon>Eukaryota</taxon>
        <taxon>Fungi</taxon>
        <taxon>Dikarya</taxon>
        <taxon>Basidiomycota</taxon>
        <taxon>Agaricomycotina</taxon>
        <taxon>Agaricomycetes</taxon>
        <taxon>Polyporales</taxon>
        <taxon>Polyporaceae</taxon>
        <taxon>Dichomitus</taxon>
    </lineage>
</organism>
<accession>A0A4Q9MGY7</accession>
<reference evidence="5" key="1">
    <citation type="submission" date="2019-01" db="EMBL/GenBank/DDBJ databases">
        <title>Draft genome sequences of three monokaryotic isolates of the white-rot basidiomycete fungus Dichomitus squalens.</title>
        <authorList>
            <consortium name="DOE Joint Genome Institute"/>
            <person name="Lopez S.C."/>
            <person name="Andreopoulos B."/>
            <person name="Pangilinan J."/>
            <person name="Lipzen A."/>
            <person name="Riley R."/>
            <person name="Ahrendt S."/>
            <person name="Ng V."/>
            <person name="Barry K."/>
            <person name="Daum C."/>
            <person name="Grigoriev I.V."/>
            <person name="Hilden K.S."/>
            <person name="Makela M.R."/>
            <person name="de Vries R.P."/>
        </authorList>
    </citation>
    <scope>NUCLEOTIDE SEQUENCE [LARGE SCALE GENOMIC DNA]</scope>
    <source>
        <strain evidence="5">OM18370.1</strain>
    </source>
</reference>
<feature type="chain" id="PRO_5020764097" evidence="4">
    <location>
        <begin position="24"/>
        <end position="192"/>
    </location>
</feature>
<dbReference type="Gene3D" id="1.20.5.170">
    <property type="match status" value="1"/>
</dbReference>
<keyword evidence="3" id="KW-0234">DNA repair</keyword>
<protein>
    <submittedName>
        <fullName evidence="5">Swi5-domain-containing protein</fullName>
    </submittedName>
</protein>
<dbReference type="GO" id="GO:0000709">
    <property type="term" value="P:meiotic joint molecule formation"/>
    <property type="evidence" value="ECO:0007669"/>
    <property type="project" value="TreeGrafter"/>
</dbReference>
<dbReference type="EMBL" id="ML143443">
    <property type="protein sequence ID" value="TBU26639.1"/>
    <property type="molecule type" value="Genomic_DNA"/>
</dbReference>
<dbReference type="AlphaFoldDB" id="A0A4Q9MGY7"/>
<evidence type="ECO:0000256" key="1">
    <source>
        <dbReference type="ARBA" id="ARBA00008060"/>
    </source>
</evidence>